<reference evidence="1" key="1">
    <citation type="submission" date="2022-03" db="EMBL/GenBank/DDBJ databases">
        <authorList>
            <person name="Legras J.-L."/>
            <person name="Devillers H."/>
            <person name="Grondin C."/>
        </authorList>
    </citation>
    <scope>NUCLEOTIDE SEQUENCE</scope>
    <source>
        <strain evidence="1">CLIB 1423</strain>
    </source>
</reference>
<proteinExistence type="predicted"/>
<evidence type="ECO:0000313" key="1">
    <source>
        <dbReference type="EMBL" id="CAH2353083.1"/>
    </source>
</evidence>
<comment type="caution">
    <text evidence="1">The sequence shown here is derived from an EMBL/GenBank/DDBJ whole genome shotgun (WGS) entry which is preliminary data.</text>
</comment>
<dbReference type="Gene3D" id="3.40.50.790">
    <property type="match status" value="1"/>
</dbReference>
<accession>A0A9P0QQI4</accession>
<protein>
    <submittedName>
        <fullName evidence="1">Ribosome biogenesis protein Utp30p</fullName>
    </submittedName>
</protein>
<dbReference type="Proteomes" id="UP000837801">
    <property type="component" value="Unassembled WGS sequence"/>
</dbReference>
<dbReference type="InterPro" id="IPR028364">
    <property type="entry name" value="Ribosomal_uL1/biogenesis"/>
</dbReference>
<name>A0A9P0QQI4_9ASCO</name>
<dbReference type="InterPro" id="IPR016095">
    <property type="entry name" value="Ribosomal_uL1_3-a/b-sand"/>
</dbReference>
<dbReference type="SUPFAM" id="SSF56808">
    <property type="entry name" value="Ribosomal protein L1"/>
    <property type="match status" value="1"/>
</dbReference>
<dbReference type="AlphaFoldDB" id="A0A9P0QQI4"/>
<dbReference type="Pfam" id="PF00687">
    <property type="entry name" value="Ribosomal_L1"/>
    <property type="match status" value="1"/>
</dbReference>
<evidence type="ECO:0000313" key="2">
    <source>
        <dbReference type="Proteomes" id="UP000837801"/>
    </source>
</evidence>
<dbReference type="EMBL" id="CAKXYY010000009">
    <property type="protein sequence ID" value="CAH2353083.1"/>
    <property type="molecule type" value="Genomic_DNA"/>
</dbReference>
<organism evidence="1 2">
    <name type="scientific">[Candida] railenensis</name>
    <dbReference type="NCBI Taxonomy" id="45579"/>
    <lineage>
        <taxon>Eukaryota</taxon>
        <taxon>Fungi</taxon>
        <taxon>Dikarya</taxon>
        <taxon>Ascomycota</taxon>
        <taxon>Saccharomycotina</taxon>
        <taxon>Pichiomycetes</taxon>
        <taxon>Debaryomycetaceae</taxon>
        <taxon>Kurtzmaniella</taxon>
    </lineage>
</organism>
<sequence length="286" mass="32606">MSGFILGKEAQDDGKKSVKSLLSHIRKDKGPDSKEVVYLIINIKNQISKTKDYTPRIIPITHKLDKLQDKSILLVTKDPSTPYRKALTEKDSPTEDVFNQIFTLTKLRSIAKDPKKLSKIFKEYDIVVADNRVYKFLPGTLGAQFYVKNKKLPYMIQMAKPDVNAKLTQGKKNPSKLKDDRCEPLYVKQQMKSIVRNTSFLPPVNGNCMSIKVGYSNWKSEEILTNINDVLKYLVESKYQPVGGVLRSVKNIQSVHIKTSESISLPIWKQKGEEETGEDEDSDFDF</sequence>
<gene>
    <name evidence="1" type="ORF">CLIB1423_09S02410</name>
</gene>
<keyword evidence="2" id="KW-1185">Reference proteome</keyword>
<dbReference type="OrthoDB" id="10251727at2759"/>
<dbReference type="CDD" id="cd00403">
    <property type="entry name" value="Ribosomal_L1"/>
    <property type="match status" value="1"/>
</dbReference>
<dbReference type="InterPro" id="IPR023674">
    <property type="entry name" value="Ribosomal_uL1-like"/>
</dbReference>